<protein>
    <recommendedName>
        <fullName evidence="4">DUF3667 domain-containing protein</fullName>
    </recommendedName>
</protein>
<evidence type="ECO:0000313" key="3">
    <source>
        <dbReference type="Proteomes" id="UP000249524"/>
    </source>
</evidence>
<dbReference type="Proteomes" id="UP000249524">
    <property type="component" value="Unassembled WGS sequence"/>
</dbReference>
<evidence type="ECO:0000256" key="1">
    <source>
        <dbReference type="SAM" id="Phobius"/>
    </source>
</evidence>
<keyword evidence="3" id="KW-1185">Reference proteome</keyword>
<organism evidence="2 3">
    <name type="scientific">Phenylobacterium kunshanense</name>
    <dbReference type="NCBI Taxonomy" id="1445034"/>
    <lineage>
        <taxon>Bacteria</taxon>
        <taxon>Pseudomonadati</taxon>
        <taxon>Pseudomonadota</taxon>
        <taxon>Alphaproteobacteria</taxon>
        <taxon>Caulobacterales</taxon>
        <taxon>Caulobacteraceae</taxon>
        <taxon>Phenylobacterium</taxon>
    </lineage>
</organism>
<evidence type="ECO:0008006" key="4">
    <source>
        <dbReference type="Google" id="ProtNLM"/>
    </source>
</evidence>
<dbReference type="EMBL" id="QFYS01000011">
    <property type="protein sequence ID" value="RAK62545.1"/>
    <property type="molecule type" value="Genomic_DNA"/>
</dbReference>
<keyword evidence="1" id="KW-0812">Transmembrane</keyword>
<evidence type="ECO:0000313" key="2">
    <source>
        <dbReference type="EMBL" id="RAK62545.1"/>
    </source>
</evidence>
<feature type="transmembrane region" description="Helical" evidence="1">
    <location>
        <begin position="244"/>
        <end position="262"/>
    </location>
</feature>
<keyword evidence="1" id="KW-1133">Transmembrane helix</keyword>
<dbReference type="RefSeq" id="WP_111278088.1">
    <property type="nucleotide sequence ID" value="NZ_QFYS01000011.1"/>
</dbReference>
<accession>A0A328B7C9</accession>
<dbReference type="Pfam" id="PF12412">
    <property type="entry name" value="DUF3667"/>
    <property type="match status" value="1"/>
</dbReference>
<name>A0A328B7C9_9CAUL</name>
<proteinExistence type="predicted"/>
<sequence>MVDVEAVGGAVTGGLAAGAIEKPTGQAGEAHNRCADCGTETIGRFCHNCGNASHVHRTLLHLGEEILHGVMHFDSRAWRTLPMLAFRPGRLTREWCEGRRTRYVSPLAMFLFTVFVMFMLLSYAPEPKASGVGRQAVATADLARKNSELAEARIALRDAPPGAREAAEIAVKLAETNVATAKARVGDTPRSAEVDGWQQELANDAKTGQLGFSFGDKKLDEKIQHKLENPELAIYKLQQTFYKFSFLLVPISIPFVALLFLWKRGFTLYDHGVFALYSLTFMSLLIMVVAALGRIGGAAGGLAIAMVPFVVPAHMFFQLKGAYGLGVFSAAWRTFFLLIFCSIALAVFALAILWLGLM</sequence>
<dbReference type="OrthoDB" id="9111327at2"/>
<reference evidence="2 3" key="1">
    <citation type="submission" date="2018-05" db="EMBL/GenBank/DDBJ databases">
        <authorList>
            <person name="Lanie J.A."/>
            <person name="Ng W.-L."/>
            <person name="Kazmierczak K.M."/>
            <person name="Andrzejewski T.M."/>
            <person name="Davidsen T.M."/>
            <person name="Wayne K.J."/>
            <person name="Tettelin H."/>
            <person name="Glass J.I."/>
            <person name="Rusch D."/>
            <person name="Podicherti R."/>
            <person name="Tsui H.-C.T."/>
            <person name="Winkler M.E."/>
        </authorList>
    </citation>
    <scope>NUCLEOTIDE SEQUENCE [LARGE SCALE GENOMIC DNA]</scope>
    <source>
        <strain evidence="2 3">BUT-10</strain>
    </source>
</reference>
<feature type="transmembrane region" description="Helical" evidence="1">
    <location>
        <begin position="299"/>
        <end position="319"/>
    </location>
</feature>
<feature type="transmembrane region" description="Helical" evidence="1">
    <location>
        <begin position="103"/>
        <end position="124"/>
    </location>
</feature>
<dbReference type="AlphaFoldDB" id="A0A328B7C9"/>
<comment type="caution">
    <text evidence="2">The sequence shown here is derived from an EMBL/GenBank/DDBJ whole genome shotgun (WGS) entry which is preliminary data.</text>
</comment>
<feature type="transmembrane region" description="Helical" evidence="1">
    <location>
        <begin position="331"/>
        <end position="357"/>
    </location>
</feature>
<dbReference type="InterPro" id="IPR022134">
    <property type="entry name" value="DUF3667"/>
</dbReference>
<gene>
    <name evidence="2" type="ORF">DJ019_19190</name>
</gene>
<keyword evidence="1" id="KW-0472">Membrane</keyword>
<feature type="transmembrane region" description="Helical" evidence="1">
    <location>
        <begin position="274"/>
        <end position="292"/>
    </location>
</feature>